<comment type="caution">
    <text evidence="1">The sequence shown here is derived from an EMBL/GenBank/DDBJ whole genome shotgun (WGS) entry which is preliminary data.</text>
</comment>
<accession>A0ABV9B7V0</accession>
<dbReference type="RefSeq" id="WP_381186485.1">
    <property type="nucleotide sequence ID" value="NZ_JBHSFK010000061.1"/>
</dbReference>
<evidence type="ECO:0000313" key="2">
    <source>
        <dbReference type="Proteomes" id="UP001595839"/>
    </source>
</evidence>
<protein>
    <submittedName>
        <fullName evidence="1">Uncharacterized protein</fullName>
    </submittedName>
</protein>
<evidence type="ECO:0000313" key="1">
    <source>
        <dbReference type="EMBL" id="MFC4507810.1"/>
    </source>
</evidence>
<dbReference type="EMBL" id="JBHSFK010000061">
    <property type="protein sequence ID" value="MFC4507810.1"/>
    <property type="molecule type" value="Genomic_DNA"/>
</dbReference>
<organism evidence="1 2">
    <name type="scientific">Streptomyces vulcanius</name>
    <dbReference type="NCBI Taxonomy" id="1441876"/>
    <lineage>
        <taxon>Bacteria</taxon>
        <taxon>Bacillati</taxon>
        <taxon>Actinomycetota</taxon>
        <taxon>Actinomycetes</taxon>
        <taxon>Kitasatosporales</taxon>
        <taxon>Streptomycetaceae</taxon>
        <taxon>Streptomyces</taxon>
    </lineage>
</organism>
<gene>
    <name evidence="1" type="ORF">ACFPIH_51865</name>
</gene>
<dbReference type="Proteomes" id="UP001595839">
    <property type="component" value="Unassembled WGS sequence"/>
</dbReference>
<keyword evidence="2" id="KW-1185">Reference proteome</keyword>
<proteinExistence type="predicted"/>
<sequence length="95" mass="10872">MAGAVRPGLTVEDSEDSETVRPVRLRVRWFQNGDATSRWNSIEVTGQMVLPDGRLRRLPVREIWTHYHAELGQIPDWFLQFVSANPPATRTTTQV</sequence>
<name>A0ABV9B7V0_9ACTN</name>
<reference evidence="2" key="1">
    <citation type="journal article" date="2019" name="Int. J. Syst. Evol. Microbiol.">
        <title>The Global Catalogue of Microorganisms (GCM) 10K type strain sequencing project: providing services to taxonomists for standard genome sequencing and annotation.</title>
        <authorList>
            <consortium name="The Broad Institute Genomics Platform"/>
            <consortium name="The Broad Institute Genome Sequencing Center for Infectious Disease"/>
            <person name="Wu L."/>
            <person name="Ma J."/>
        </authorList>
    </citation>
    <scope>NUCLEOTIDE SEQUENCE [LARGE SCALE GENOMIC DNA]</scope>
    <source>
        <strain evidence="2">CGMCC 4.7177</strain>
    </source>
</reference>